<evidence type="ECO:0000313" key="3">
    <source>
        <dbReference type="Proteomes" id="UP000030518"/>
    </source>
</evidence>
<dbReference type="Proteomes" id="UP000030518">
    <property type="component" value="Unassembled WGS sequence"/>
</dbReference>
<dbReference type="EMBL" id="JRKJ01000010">
    <property type="protein sequence ID" value="KGQ18988.1"/>
    <property type="molecule type" value="Genomic_DNA"/>
</dbReference>
<comment type="caution">
    <text evidence="2">The sequence shown here is derived from an EMBL/GenBank/DDBJ whole genome shotgun (WGS) entry which is preliminary data.</text>
</comment>
<accession>A0A0A2WGT4</accession>
<proteinExistence type="predicted"/>
<gene>
    <name evidence="2" type="ORF">LF41_78</name>
</gene>
<feature type="region of interest" description="Disordered" evidence="1">
    <location>
        <begin position="1"/>
        <end position="21"/>
    </location>
</feature>
<dbReference type="AlphaFoldDB" id="A0A0A2WGT4"/>
<organism evidence="2 3">
    <name type="scientific">Lysobacter dokdonensis DS-58</name>
    <dbReference type="NCBI Taxonomy" id="1300345"/>
    <lineage>
        <taxon>Bacteria</taxon>
        <taxon>Pseudomonadati</taxon>
        <taxon>Pseudomonadota</taxon>
        <taxon>Gammaproteobacteria</taxon>
        <taxon>Lysobacterales</taxon>
        <taxon>Lysobacteraceae</taxon>
        <taxon>Noviluteimonas</taxon>
    </lineage>
</organism>
<name>A0A0A2WGT4_9GAMM</name>
<keyword evidence="3" id="KW-1185">Reference proteome</keyword>
<evidence type="ECO:0000313" key="2">
    <source>
        <dbReference type="EMBL" id="KGQ18988.1"/>
    </source>
</evidence>
<protein>
    <submittedName>
        <fullName evidence="2">Uncharacterized protein</fullName>
    </submittedName>
</protein>
<evidence type="ECO:0000256" key="1">
    <source>
        <dbReference type="SAM" id="MobiDB-lite"/>
    </source>
</evidence>
<dbReference type="STRING" id="1300345.LF41_78"/>
<reference evidence="2 3" key="1">
    <citation type="submission" date="2014-09" db="EMBL/GenBank/DDBJ databases">
        <title>Genome sequences of Lysobacter dokdonensis DS-58.</title>
        <authorList>
            <person name="Kim J.F."/>
            <person name="Kwak M.-J."/>
        </authorList>
    </citation>
    <scope>NUCLEOTIDE SEQUENCE [LARGE SCALE GENOMIC DNA]</scope>
    <source>
        <strain evidence="2 3">DS-58</strain>
    </source>
</reference>
<sequence length="54" mass="5771">MAAIALRARATGRTPAASIDRSRATPLATSVRFSPSAHQAGILREVTMTYGAWR</sequence>